<evidence type="ECO:0000313" key="10">
    <source>
        <dbReference type="Proteomes" id="UP000225740"/>
    </source>
</evidence>
<evidence type="ECO:0000256" key="7">
    <source>
        <dbReference type="SAM" id="Phobius"/>
    </source>
</evidence>
<comment type="similarity">
    <text evidence="2">Belongs to the GSP F family.</text>
</comment>
<keyword evidence="5 7" id="KW-1133">Transmembrane helix</keyword>
<feature type="domain" description="Type II secretion system protein GspF" evidence="8">
    <location>
        <begin position="210"/>
        <end position="327"/>
    </location>
</feature>
<comment type="caution">
    <text evidence="9">The sequence shown here is derived from an EMBL/GenBank/DDBJ whole genome shotgun (WGS) entry which is preliminary data.</text>
</comment>
<dbReference type="PANTHER" id="PTHR30012">
    <property type="entry name" value="GENERAL SECRETION PATHWAY PROTEIN"/>
    <property type="match status" value="1"/>
</dbReference>
<dbReference type="GeneID" id="90608554"/>
<evidence type="ECO:0000256" key="2">
    <source>
        <dbReference type="ARBA" id="ARBA00005745"/>
    </source>
</evidence>
<evidence type="ECO:0000256" key="3">
    <source>
        <dbReference type="ARBA" id="ARBA00022475"/>
    </source>
</evidence>
<dbReference type="EMBL" id="NIZW01000007">
    <property type="protein sequence ID" value="PHQ35392.1"/>
    <property type="molecule type" value="Genomic_DNA"/>
</dbReference>
<feature type="transmembrane region" description="Helical" evidence="7">
    <location>
        <begin position="113"/>
        <end position="139"/>
    </location>
</feature>
<feature type="transmembrane region" description="Helical" evidence="7">
    <location>
        <begin position="306"/>
        <end position="330"/>
    </location>
</feature>
<keyword evidence="10" id="KW-1185">Reference proteome</keyword>
<dbReference type="OrthoDB" id="211600at2"/>
<evidence type="ECO:0000256" key="1">
    <source>
        <dbReference type="ARBA" id="ARBA00004651"/>
    </source>
</evidence>
<comment type="subcellular location">
    <subcellularLocation>
        <location evidence="1">Cell membrane</location>
        <topology evidence="1">Multi-pass membrane protein</topology>
    </subcellularLocation>
</comment>
<gene>
    <name evidence="9" type="ORF">CEE69_10295</name>
</gene>
<proteinExistence type="inferred from homology"/>
<feature type="transmembrane region" description="Helical" evidence="7">
    <location>
        <begin position="159"/>
        <end position="180"/>
    </location>
</feature>
<keyword evidence="4 7" id="KW-0812">Transmembrane</keyword>
<dbReference type="InterPro" id="IPR042094">
    <property type="entry name" value="T2SS_GspF_sf"/>
</dbReference>
<evidence type="ECO:0000313" key="9">
    <source>
        <dbReference type="EMBL" id="PHQ35392.1"/>
    </source>
</evidence>
<evidence type="ECO:0000256" key="6">
    <source>
        <dbReference type="ARBA" id="ARBA00023136"/>
    </source>
</evidence>
<reference evidence="9 10" key="1">
    <citation type="submission" date="2017-06" db="EMBL/GenBank/DDBJ databases">
        <title>Description of Rhodopirellula bahusiensis sp. nov.</title>
        <authorList>
            <person name="Kizina J."/>
            <person name="Harder J."/>
        </authorList>
    </citation>
    <scope>NUCLEOTIDE SEQUENCE [LARGE SCALE GENOMIC DNA]</scope>
    <source>
        <strain evidence="9 10">SWK21</strain>
    </source>
</reference>
<evidence type="ECO:0000256" key="5">
    <source>
        <dbReference type="ARBA" id="ARBA00022989"/>
    </source>
</evidence>
<evidence type="ECO:0000259" key="8">
    <source>
        <dbReference type="Pfam" id="PF00482"/>
    </source>
</evidence>
<dbReference type="Proteomes" id="UP000225740">
    <property type="component" value="Unassembled WGS sequence"/>
</dbReference>
<keyword evidence="3" id="KW-1003">Cell membrane</keyword>
<protein>
    <submittedName>
        <fullName evidence="9">General secretion pathway protein GspF</fullName>
    </submittedName>
</protein>
<dbReference type="PANTHER" id="PTHR30012:SF0">
    <property type="entry name" value="TYPE II SECRETION SYSTEM PROTEIN F-RELATED"/>
    <property type="match status" value="1"/>
</dbReference>
<dbReference type="GO" id="GO:0005886">
    <property type="term" value="C:plasma membrane"/>
    <property type="evidence" value="ECO:0007669"/>
    <property type="project" value="UniProtKB-SubCell"/>
</dbReference>
<organism evidence="9 10">
    <name type="scientific">Rhodopirellula bahusiensis</name>
    <dbReference type="NCBI Taxonomy" id="2014065"/>
    <lineage>
        <taxon>Bacteria</taxon>
        <taxon>Pseudomonadati</taxon>
        <taxon>Planctomycetota</taxon>
        <taxon>Planctomycetia</taxon>
        <taxon>Pirellulales</taxon>
        <taxon>Pirellulaceae</taxon>
        <taxon>Rhodopirellula</taxon>
    </lineage>
</organism>
<feature type="domain" description="Type II secretion system protein GspF" evidence="8">
    <location>
        <begin position="15"/>
        <end position="131"/>
    </location>
</feature>
<sequence length="351" mass="38625">MLSNRIENQSLSTLCERVGVAFEVGLDPHRVFEREAKHASTLYGRRMQSVADQVREGSALSDAVKSQGNYFPPHFAEMLEGGERSGKLDRVLERLAEYYQQLADFRGIFFNSILWPLVQLILAVVVVGLLIYLPAVLLPDAETSRTDLLGIGLTGERGVLIYISIVLTTLIVVATITVLIKNGYFAFLSNWAAHLPWIGRNLRVFAEARFVQTLALTIESGVDAASAVDLAFRCAGTKQFQSKASQSKQAILQGHDLHSTLADSHLFQEETIEVVELGEASGRLAETLDKHFRHLKSQVKSSMAKLTYAASAAIWVAIAIVLVLIIFRVFSLYVDGMGERATDVIQGPSGF</sequence>
<dbReference type="InterPro" id="IPR003004">
    <property type="entry name" value="GspF/PilC"/>
</dbReference>
<dbReference type="Pfam" id="PF00482">
    <property type="entry name" value="T2SSF"/>
    <property type="match status" value="2"/>
</dbReference>
<accession>A0A2G1W8N2</accession>
<dbReference type="AlphaFoldDB" id="A0A2G1W8N2"/>
<name>A0A2G1W8N2_9BACT</name>
<dbReference type="Gene3D" id="1.20.81.30">
    <property type="entry name" value="Type II secretion system (T2SS), domain F"/>
    <property type="match status" value="2"/>
</dbReference>
<dbReference type="RefSeq" id="WP_099260601.1">
    <property type="nucleotide sequence ID" value="NZ_NIZW01000007.1"/>
</dbReference>
<keyword evidence="6 7" id="KW-0472">Membrane</keyword>
<evidence type="ECO:0000256" key="4">
    <source>
        <dbReference type="ARBA" id="ARBA00022692"/>
    </source>
</evidence>
<dbReference type="InterPro" id="IPR018076">
    <property type="entry name" value="T2SS_GspF_dom"/>
</dbReference>